<sequence>MQGAAILPPELFSYTPDPDIMVSLIPTRMNINSLHMITKMAPGRARIVIVYHRPLPPGLYDEHGPYGPIYAMSSELGLLPPIEQTLTDVPLSATGPYDNLSPPESVMDVTDGKIIRQRLLELLDGTGTRLIVCQTRTILALLQAIIAESRGGCIDDIEDLYERLTGRLPDDLFYSVVGT</sequence>
<dbReference type="EMBL" id="JAHDYR010000038">
    <property type="protein sequence ID" value="KAG9392419.1"/>
    <property type="molecule type" value="Genomic_DNA"/>
</dbReference>
<reference evidence="1" key="1">
    <citation type="submission" date="2021-05" db="EMBL/GenBank/DDBJ databases">
        <title>A free-living protist that lacks canonical eukaryotic 1 DNA replication and segregation systems.</title>
        <authorList>
            <person name="Salas-Leiva D.E."/>
            <person name="Tromer E.C."/>
            <person name="Curtis B.A."/>
            <person name="Jerlstrom-Hultqvist J."/>
            <person name="Kolisko M."/>
            <person name="Yi Z."/>
            <person name="Salas-Leiva J.S."/>
            <person name="Gallot-Lavallee L."/>
            <person name="Kops G.J.P.L."/>
            <person name="Archibald J.M."/>
            <person name="Simpson A.G.B."/>
            <person name="Roger A.J."/>
        </authorList>
    </citation>
    <scope>NUCLEOTIDE SEQUENCE</scope>
    <source>
        <strain evidence="1">BICM</strain>
    </source>
</reference>
<dbReference type="AlphaFoldDB" id="A0A8J6B1R2"/>
<dbReference type="Proteomes" id="UP000717585">
    <property type="component" value="Unassembled WGS sequence"/>
</dbReference>
<accession>A0A8J6B1R2</accession>
<gene>
    <name evidence="1" type="ORF">J8273_5409</name>
</gene>
<evidence type="ECO:0000313" key="2">
    <source>
        <dbReference type="Proteomes" id="UP000717585"/>
    </source>
</evidence>
<name>A0A8J6B1R2_9EUKA</name>
<protein>
    <submittedName>
        <fullName evidence="1">Uncharacterized protein</fullName>
    </submittedName>
</protein>
<organism evidence="1 2">
    <name type="scientific">Carpediemonas membranifera</name>
    <dbReference type="NCBI Taxonomy" id="201153"/>
    <lineage>
        <taxon>Eukaryota</taxon>
        <taxon>Metamonada</taxon>
        <taxon>Carpediemonas-like organisms</taxon>
        <taxon>Carpediemonas</taxon>
    </lineage>
</organism>
<proteinExistence type="predicted"/>
<comment type="caution">
    <text evidence="1">The sequence shown here is derived from an EMBL/GenBank/DDBJ whole genome shotgun (WGS) entry which is preliminary data.</text>
</comment>
<keyword evidence="2" id="KW-1185">Reference proteome</keyword>
<evidence type="ECO:0000313" key="1">
    <source>
        <dbReference type="EMBL" id="KAG9392419.1"/>
    </source>
</evidence>